<evidence type="ECO:0000256" key="1">
    <source>
        <dbReference type="ARBA" id="ARBA00004141"/>
    </source>
</evidence>
<evidence type="ECO:0000256" key="10">
    <source>
        <dbReference type="ARBA" id="ARBA00023136"/>
    </source>
</evidence>
<organism evidence="17 18">
    <name type="scientific">Periconia macrospinosa</name>
    <dbReference type="NCBI Taxonomy" id="97972"/>
    <lineage>
        <taxon>Eukaryota</taxon>
        <taxon>Fungi</taxon>
        <taxon>Dikarya</taxon>
        <taxon>Ascomycota</taxon>
        <taxon>Pezizomycotina</taxon>
        <taxon>Dothideomycetes</taxon>
        <taxon>Pleosporomycetidae</taxon>
        <taxon>Pleosporales</taxon>
        <taxon>Massarineae</taxon>
        <taxon>Periconiaceae</taxon>
        <taxon>Periconia</taxon>
    </lineage>
</organism>
<keyword evidence="8 15" id="KW-0732">Signal</keyword>
<comment type="similarity">
    <text evidence="13">Belongs to the SAT4 family.</text>
</comment>
<dbReference type="PANTHER" id="PTHR33048:SF143">
    <property type="entry name" value="EXTRACELLULAR MEMBRANE PROTEIN CFEM DOMAIN-CONTAINING PROTEIN-RELATED"/>
    <property type="match status" value="1"/>
</dbReference>
<dbReference type="GO" id="GO:0005576">
    <property type="term" value="C:extracellular region"/>
    <property type="evidence" value="ECO:0007669"/>
    <property type="project" value="UniProtKB-SubCell"/>
</dbReference>
<comment type="similarity">
    <text evidence="4">Belongs to the RBT5 family.</text>
</comment>
<evidence type="ECO:0000256" key="13">
    <source>
        <dbReference type="ARBA" id="ARBA00038359"/>
    </source>
</evidence>
<keyword evidence="12" id="KW-0449">Lipoprotein</keyword>
<feature type="chain" id="PRO_5015933756" description="CFEM domain-containing protein" evidence="15">
    <location>
        <begin position="23"/>
        <end position="427"/>
    </location>
</feature>
<evidence type="ECO:0000313" key="17">
    <source>
        <dbReference type="EMBL" id="PVI00584.1"/>
    </source>
</evidence>
<dbReference type="AlphaFoldDB" id="A0A2V1DTK2"/>
<keyword evidence="6" id="KW-0325">Glycoprotein</keyword>
<feature type="transmembrane region" description="Helical" evidence="14">
    <location>
        <begin position="173"/>
        <end position="196"/>
    </location>
</feature>
<evidence type="ECO:0000256" key="6">
    <source>
        <dbReference type="ARBA" id="ARBA00022622"/>
    </source>
</evidence>
<dbReference type="InterPro" id="IPR008427">
    <property type="entry name" value="Extracellular_membr_CFEM_dom"/>
</dbReference>
<keyword evidence="11" id="KW-1015">Disulfide bond</keyword>
<keyword evidence="5" id="KW-0964">Secreted</keyword>
<evidence type="ECO:0000313" key="18">
    <source>
        <dbReference type="Proteomes" id="UP000244855"/>
    </source>
</evidence>
<feature type="transmembrane region" description="Helical" evidence="14">
    <location>
        <begin position="258"/>
        <end position="280"/>
    </location>
</feature>
<reference evidence="17 18" key="1">
    <citation type="journal article" date="2018" name="Sci. Rep.">
        <title>Comparative genomics provides insights into the lifestyle and reveals functional heterogeneity of dark septate endophytic fungi.</title>
        <authorList>
            <person name="Knapp D.G."/>
            <person name="Nemeth J.B."/>
            <person name="Barry K."/>
            <person name="Hainaut M."/>
            <person name="Henrissat B."/>
            <person name="Johnson J."/>
            <person name="Kuo A."/>
            <person name="Lim J.H.P."/>
            <person name="Lipzen A."/>
            <person name="Nolan M."/>
            <person name="Ohm R.A."/>
            <person name="Tamas L."/>
            <person name="Grigoriev I.V."/>
            <person name="Spatafora J.W."/>
            <person name="Nagy L.G."/>
            <person name="Kovacs G.M."/>
        </authorList>
    </citation>
    <scope>NUCLEOTIDE SEQUENCE [LARGE SCALE GENOMIC DNA]</scope>
    <source>
        <strain evidence="17 18">DSE2036</strain>
    </source>
</reference>
<dbReference type="Proteomes" id="UP000244855">
    <property type="component" value="Unassembled WGS sequence"/>
</dbReference>
<feature type="transmembrane region" description="Helical" evidence="14">
    <location>
        <begin position="331"/>
        <end position="354"/>
    </location>
</feature>
<proteinExistence type="inferred from homology"/>
<keyword evidence="6" id="KW-0336">GPI-anchor</keyword>
<feature type="transmembrane region" description="Helical" evidence="14">
    <location>
        <begin position="208"/>
        <end position="238"/>
    </location>
</feature>
<protein>
    <recommendedName>
        <fullName evidence="16">CFEM domain-containing protein</fullName>
    </recommendedName>
</protein>
<evidence type="ECO:0000256" key="9">
    <source>
        <dbReference type="ARBA" id="ARBA00022989"/>
    </source>
</evidence>
<dbReference type="Pfam" id="PF20684">
    <property type="entry name" value="Fung_rhodopsin"/>
    <property type="match status" value="1"/>
</dbReference>
<dbReference type="STRING" id="97972.A0A2V1DTK2"/>
<feature type="signal peptide" evidence="15">
    <location>
        <begin position="1"/>
        <end position="22"/>
    </location>
</feature>
<evidence type="ECO:0000256" key="14">
    <source>
        <dbReference type="SAM" id="Phobius"/>
    </source>
</evidence>
<evidence type="ECO:0000256" key="7">
    <source>
        <dbReference type="ARBA" id="ARBA00022692"/>
    </source>
</evidence>
<sequence length="427" mass="47843">MRFPSLFCVVFIFRVAATPVRGQPDPLATLATLPICAQTCLFSSFANSICDPIKDISCRCNNRTQQSTAINCFSTSCTARETLFTLNITTTMCEVPVRDRSTMLRVVNAVFFTLSDMAILGRFFSHVALRRLQPLDDGNMALILVLTYKAFTGLGQDMWKVSFYNIRLTLLCFWIGVPFYGIELGLIKIAFGLFYLRIFDDLGFRKLVWFAIGFTITYTIVFAILGTFVCVPVSYFWWQWDLGGVHKGKCLNNNTIGFVSAAFSICTDFAMLGLPITQVWNLHLSMKKKLRVLFMFSVGFLLTIVSIIRLRSLIHFAKTANMTSDEFLDTVLWSLIEVYVGIICVCMPSLSLGIQRLSPKILHSIQMSITKKTSPNQSGGSIAVRTSFAMGYSTRPQTDELGSVVELVEVAGDARSVEIHEDAYRNV</sequence>
<evidence type="ECO:0000256" key="12">
    <source>
        <dbReference type="ARBA" id="ARBA00023288"/>
    </source>
</evidence>
<evidence type="ECO:0000256" key="5">
    <source>
        <dbReference type="ARBA" id="ARBA00022525"/>
    </source>
</evidence>
<dbReference type="InterPro" id="IPR049326">
    <property type="entry name" value="Rhodopsin_dom_fungi"/>
</dbReference>
<keyword evidence="18" id="KW-1185">Reference proteome</keyword>
<evidence type="ECO:0000256" key="15">
    <source>
        <dbReference type="SAM" id="SignalP"/>
    </source>
</evidence>
<evidence type="ECO:0000256" key="4">
    <source>
        <dbReference type="ARBA" id="ARBA00010031"/>
    </source>
</evidence>
<accession>A0A2V1DTK2</accession>
<dbReference type="Pfam" id="PF05730">
    <property type="entry name" value="CFEM"/>
    <property type="match status" value="1"/>
</dbReference>
<dbReference type="SMART" id="SM00747">
    <property type="entry name" value="CFEM"/>
    <property type="match status" value="1"/>
</dbReference>
<comment type="subcellular location">
    <subcellularLocation>
        <location evidence="2">Membrane</location>
        <topology evidence="2">Lipid-anchor</topology>
        <topology evidence="2">GPI-anchor</topology>
    </subcellularLocation>
    <subcellularLocation>
        <location evidence="1">Membrane</location>
        <topology evidence="1">Multi-pass membrane protein</topology>
    </subcellularLocation>
    <subcellularLocation>
        <location evidence="3">Secreted</location>
    </subcellularLocation>
</comment>
<dbReference type="OrthoDB" id="2496787at2759"/>
<evidence type="ECO:0000256" key="8">
    <source>
        <dbReference type="ARBA" id="ARBA00022729"/>
    </source>
</evidence>
<dbReference type="PANTHER" id="PTHR33048">
    <property type="entry name" value="PTH11-LIKE INTEGRAL MEMBRANE PROTEIN (AFU_ORTHOLOGUE AFUA_5G11245)"/>
    <property type="match status" value="1"/>
</dbReference>
<feature type="transmembrane region" description="Helical" evidence="14">
    <location>
        <begin position="292"/>
        <end position="311"/>
    </location>
</feature>
<evidence type="ECO:0000256" key="2">
    <source>
        <dbReference type="ARBA" id="ARBA00004589"/>
    </source>
</evidence>
<dbReference type="InterPro" id="IPR052337">
    <property type="entry name" value="SAT4-like"/>
</dbReference>
<keyword evidence="10 14" id="KW-0472">Membrane</keyword>
<evidence type="ECO:0000256" key="3">
    <source>
        <dbReference type="ARBA" id="ARBA00004613"/>
    </source>
</evidence>
<dbReference type="EMBL" id="KZ805371">
    <property type="protein sequence ID" value="PVI00584.1"/>
    <property type="molecule type" value="Genomic_DNA"/>
</dbReference>
<dbReference type="GO" id="GO:0098552">
    <property type="term" value="C:side of membrane"/>
    <property type="evidence" value="ECO:0007669"/>
    <property type="project" value="UniProtKB-KW"/>
</dbReference>
<evidence type="ECO:0000259" key="16">
    <source>
        <dbReference type="SMART" id="SM00747"/>
    </source>
</evidence>
<name>A0A2V1DTK2_9PLEO</name>
<keyword evidence="7 14" id="KW-0812">Transmembrane</keyword>
<feature type="domain" description="CFEM" evidence="16">
    <location>
        <begin position="29"/>
        <end position="94"/>
    </location>
</feature>
<evidence type="ECO:0000256" key="11">
    <source>
        <dbReference type="ARBA" id="ARBA00023157"/>
    </source>
</evidence>
<keyword evidence="9 14" id="KW-1133">Transmembrane helix</keyword>
<gene>
    <name evidence="17" type="ORF">DM02DRAFT_526672</name>
</gene>